<protein>
    <recommendedName>
        <fullName evidence="3">Reverse transcriptase/retrotransposon-derived protein RNase H-like domain-containing protein</fullName>
    </recommendedName>
</protein>
<evidence type="ECO:0008006" key="3">
    <source>
        <dbReference type="Google" id="ProtNLM"/>
    </source>
</evidence>
<gene>
    <name evidence="1" type="ORF">CR513_53843</name>
</gene>
<evidence type="ECO:0000313" key="1">
    <source>
        <dbReference type="EMBL" id="RDX67297.1"/>
    </source>
</evidence>
<sequence length="181" mass="20337">MRIFGVQGGKLLRLMLTHRGIEVNPDKCKAIIQMKTGLFSLERQVREGISRIQAILSLAPILTRSTEAQDLYLYLAISEHAISVVIVQEDEGKTMSDILYQHNIAGHRNSIPNDRETSLHPRHLGQTTLLILRSIRSKPGSNNSKNWRSYTSSRVITLVSMPLHDWPHLSHPLGTPSSTKS</sequence>
<dbReference type="AlphaFoldDB" id="A0A371EML7"/>
<reference evidence="1" key="1">
    <citation type="submission" date="2018-05" db="EMBL/GenBank/DDBJ databases">
        <title>Draft genome of Mucuna pruriens seed.</title>
        <authorList>
            <person name="Nnadi N.E."/>
            <person name="Vos R."/>
            <person name="Hasami M.H."/>
            <person name="Devisetty U.K."/>
            <person name="Aguiy J.C."/>
        </authorList>
    </citation>
    <scope>NUCLEOTIDE SEQUENCE [LARGE SCALE GENOMIC DNA]</scope>
    <source>
        <strain evidence="1">JCA_2017</strain>
    </source>
</reference>
<comment type="caution">
    <text evidence="1">The sequence shown here is derived from an EMBL/GenBank/DDBJ whole genome shotgun (WGS) entry which is preliminary data.</text>
</comment>
<dbReference type="Proteomes" id="UP000257109">
    <property type="component" value="Unassembled WGS sequence"/>
</dbReference>
<accession>A0A371EML7</accession>
<organism evidence="1 2">
    <name type="scientific">Mucuna pruriens</name>
    <name type="common">Velvet bean</name>
    <name type="synonym">Dolichos pruriens</name>
    <dbReference type="NCBI Taxonomy" id="157652"/>
    <lineage>
        <taxon>Eukaryota</taxon>
        <taxon>Viridiplantae</taxon>
        <taxon>Streptophyta</taxon>
        <taxon>Embryophyta</taxon>
        <taxon>Tracheophyta</taxon>
        <taxon>Spermatophyta</taxon>
        <taxon>Magnoliopsida</taxon>
        <taxon>eudicotyledons</taxon>
        <taxon>Gunneridae</taxon>
        <taxon>Pentapetalae</taxon>
        <taxon>rosids</taxon>
        <taxon>fabids</taxon>
        <taxon>Fabales</taxon>
        <taxon>Fabaceae</taxon>
        <taxon>Papilionoideae</taxon>
        <taxon>50 kb inversion clade</taxon>
        <taxon>NPAAA clade</taxon>
        <taxon>indigoferoid/millettioid clade</taxon>
        <taxon>Phaseoleae</taxon>
        <taxon>Mucuna</taxon>
    </lineage>
</organism>
<keyword evidence="2" id="KW-1185">Reference proteome</keyword>
<evidence type="ECO:0000313" key="2">
    <source>
        <dbReference type="Proteomes" id="UP000257109"/>
    </source>
</evidence>
<name>A0A371EML7_MUCPR</name>
<dbReference type="EMBL" id="QJKJ01013061">
    <property type="protein sequence ID" value="RDX67297.1"/>
    <property type="molecule type" value="Genomic_DNA"/>
</dbReference>
<proteinExistence type="predicted"/>
<feature type="non-terminal residue" evidence="1">
    <location>
        <position position="1"/>
    </location>
</feature>